<sequence>MGEALDELSETRPVSGLHGGAEEFTAVYDRYFHDVYRYVAGRVDVQVADDLAAETFLVAFRNRKKFDPERGSVRPWLFGVATNLVRRHRRSELRHYRALARAGAEPDADSHEGRVVAAVSAQALKPTLAKALTKLNRGERDVLLLLALGQLSHEEIAEALGVSYGTVGSRLSRGRAKLRDILEEK</sequence>
<comment type="similarity">
    <text evidence="1">Belongs to the sigma-70 factor family. ECF subfamily.</text>
</comment>
<reference evidence="9" key="1">
    <citation type="journal article" date="2019" name="Int. J. Syst. Evol. Microbiol.">
        <title>The Global Catalogue of Microorganisms (GCM) 10K type strain sequencing project: providing services to taxonomists for standard genome sequencing and annotation.</title>
        <authorList>
            <consortium name="The Broad Institute Genomics Platform"/>
            <consortium name="The Broad Institute Genome Sequencing Center for Infectious Disease"/>
            <person name="Wu L."/>
            <person name="Ma J."/>
        </authorList>
    </citation>
    <scope>NUCLEOTIDE SEQUENCE [LARGE SCALE GENOMIC DNA]</scope>
    <source>
        <strain evidence="9">JCM 8201</strain>
    </source>
</reference>
<dbReference type="SUPFAM" id="SSF88659">
    <property type="entry name" value="Sigma3 and sigma4 domains of RNA polymerase sigma factors"/>
    <property type="match status" value="1"/>
</dbReference>
<name>A0ABP6G9V4_9ACTN</name>
<keyword evidence="3" id="KW-0731">Sigma factor</keyword>
<feature type="domain" description="RNA polymerase sigma factor 70 region 4 type 2" evidence="7">
    <location>
        <begin position="128"/>
        <end position="178"/>
    </location>
</feature>
<comment type="caution">
    <text evidence="8">The sequence shown here is derived from an EMBL/GenBank/DDBJ whole genome shotgun (WGS) entry which is preliminary data.</text>
</comment>
<evidence type="ECO:0000256" key="3">
    <source>
        <dbReference type="ARBA" id="ARBA00023082"/>
    </source>
</evidence>
<dbReference type="InterPro" id="IPR036388">
    <property type="entry name" value="WH-like_DNA-bd_sf"/>
</dbReference>
<evidence type="ECO:0000259" key="7">
    <source>
        <dbReference type="Pfam" id="PF08281"/>
    </source>
</evidence>
<keyword evidence="5" id="KW-0804">Transcription</keyword>
<evidence type="ECO:0000256" key="5">
    <source>
        <dbReference type="ARBA" id="ARBA00023163"/>
    </source>
</evidence>
<dbReference type="PANTHER" id="PTHR43133">
    <property type="entry name" value="RNA POLYMERASE ECF-TYPE SIGMA FACTO"/>
    <property type="match status" value="1"/>
</dbReference>
<keyword evidence="2" id="KW-0805">Transcription regulation</keyword>
<dbReference type="InterPro" id="IPR007627">
    <property type="entry name" value="RNA_pol_sigma70_r2"/>
</dbReference>
<gene>
    <name evidence="8" type="ORF">GCM10010439_04440</name>
</gene>
<dbReference type="RefSeq" id="WP_344448375.1">
    <property type="nucleotide sequence ID" value="NZ_BAAATZ010000002.1"/>
</dbReference>
<dbReference type="InterPro" id="IPR014284">
    <property type="entry name" value="RNA_pol_sigma-70_dom"/>
</dbReference>
<proteinExistence type="inferred from homology"/>
<keyword evidence="9" id="KW-1185">Reference proteome</keyword>
<dbReference type="InterPro" id="IPR013325">
    <property type="entry name" value="RNA_pol_sigma_r2"/>
</dbReference>
<dbReference type="Gene3D" id="1.10.10.10">
    <property type="entry name" value="Winged helix-like DNA-binding domain superfamily/Winged helix DNA-binding domain"/>
    <property type="match status" value="1"/>
</dbReference>
<dbReference type="Proteomes" id="UP001501842">
    <property type="component" value="Unassembled WGS sequence"/>
</dbReference>
<dbReference type="Pfam" id="PF04542">
    <property type="entry name" value="Sigma70_r2"/>
    <property type="match status" value="1"/>
</dbReference>
<evidence type="ECO:0000256" key="2">
    <source>
        <dbReference type="ARBA" id="ARBA00023015"/>
    </source>
</evidence>
<evidence type="ECO:0000313" key="8">
    <source>
        <dbReference type="EMBL" id="GAA2719264.1"/>
    </source>
</evidence>
<dbReference type="Gene3D" id="1.10.1740.10">
    <property type="match status" value="1"/>
</dbReference>
<dbReference type="InterPro" id="IPR013249">
    <property type="entry name" value="RNA_pol_sigma70_r4_t2"/>
</dbReference>
<dbReference type="InterPro" id="IPR013324">
    <property type="entry name" value="RNA_pol_sigma_r3/r4-like"/>
</dbReference>
<dbReference type="CDD" id="cd06171">
    <property type="entry name" value="Sigma70_r4"/>
    <property type="match status" value="1"/>
</dbReference>
<evidence type="ECO:0000256" key="1">
    <source>
        <dbReference type="ARBA" id="ARBA00010641"/>
    </source>
</evidence>
<dbReference type="Pfam" id="PF08281">
    <property type="entry name" value="Sigma70_r4_2"/>
    <property type="match status" value="1"/>
</dbReference>
<dbReference type="SUPFAM" id="SSF88946">
    <property type="entry name" value="Sigma2 domain of RNA polymerase sigma factors"/>
    <property type="match status" value="1"/>
</dbReference>
<dbReference type="EMBL" id="BAAATZ010000002">
    <property type="protein sequence ID" value="GAA2719264.1"/>
    <property type="molecule type" value="Genomic_DNA"/>
</dbReference>
<dbReference type="NCBIfam" id="TIGR02937">
    <property type="entry name" value="sigma70-ECF"/>
    <property type="match status" value="1"/>
</dbReference>
<dbReference type="PANTHER" id="PTHR43133:SF8">
    <property type="entry name" value="RNA POLYMERASE SIGMA FACTOR HI_1459-RELATED"/>
    <property type="match status" value="1"/>
</dbReference>
<feature type="domain" description="RNA polymerase sigma-70 region 2" evidence="6">
    <location>
        <begin position="28"/>
        <end position="92"/>
    </location>
</feature>
<protein>
    <submittedName>
        <fullName evidence="8">RNA polymerase sigma factor</fullName>
    </submittedName>
</protein>
<evidence type="ECO:0000256" key="4">
    <source>
        <dbReference type="ARBA" id="ARBA00023125"/>
    </source>
</evidence>
<organism evidence="8 9">
    <name type="scientific">Actinocorallia aurantiaca</name>
    <dbReference type="NCBI Taxonomy" id="46204"/>
    <lineage>
        <taxon>Bacteria</taxon>
        <taxon>Bacillati</taxon>
        <taxon>Actinomycetota</taxon>
        <taxon>Actinomycetes</taxon>
        <taxon>Streptosporangiales</taxon>
        <taxon>Thermomonosporaceae</taxon>
        <taxon>Actinocorallia</taxon>
    </lineage>
</organism>
<dbReference type="InterPro" id="IPR039425">
    <property type="entry name" value="RNA_pol_sigma-70-like"/>
</dbReference>
<evidence type="ECO:0000313" key="9">
    <source>
        <dbReference type="Proteomes" id="UP001501842"/>
    </source>
</evidence>
<keyword evidence="4" id="KW-0238">DNA-binding</keyword>
<evidence type="ECO:0000259" key="6">
    <source>
        <dbReference type="Pfam" id="PF04542"/>
    </source>
</evidence>
<accession>A0ABP6G9V4</accession>